<keyword evidence="1 5" id="KW-0768">Sushi</keyword>
<dbReference type="InterPro" id="IPR035976">
    <property type="entry name" value="Sushi/SCR/CCP_sf"/>
</dbReference>
<dbReference type="PROSITE" id="PS50923">
    <property type="entry name" value="SUSHI"/>
    <property type="match status" value="2"/>
</dbReference>
<dbReference type="InterPro" id="IPR000436">
    <property type="entry name" value="Sushi_SCR_CCP_dom"/>
</dbReference>
<evidence type="ECO:0000256" key="2">
    <source>
        <dbReference type="ARBA" id="ARBA00022729"/>
    </source>
</evidence>
<dbReference type="InterPro" id="IPR051277">
    <property type="entry name" value="SEZ6_CSMD_C4BPB_Regulators"/>
</dbReference>
<evidence type="ECO:0000256" key="1">
    <source>
        <dbReference type="ARBA" id="ARBA00022659"/>
    </source>
</evidence>
<feature type="domain" description="Sushi" evidence="7">
    <location>
        <begin position="34"/>
        <end position="94"/>
    </location>
</feature>
<evidence type="ECO:0000313" key="9">
    <source>
        <dbReference type="Proteomes" id="UP001177744"/>
    </source>
</evidence>
<keyword evidence="9" id="KW-1185">Reference proteome</keyword>
<feature type="domain" description="Sushi" evidence="7">
    <location>
        <begin position="95"/>
        <end position="155"/>
    </location>
</feature>
<proteinExistence type="predicted"/>
<feature type="disulfide bond" evidence="5">
    <location>
        <begin position="36"/>
        <end position="79"/>
    </location>
</feature>
<sequence>MEDGLHVALRVRNIIRCVGVFILLCLTESLFLILACPPPPKMHNGRHTGGHVSPYLPGMIVNYTCDPGYLLVGKAFLFCTHEGKWSQVYHYCKEVKCSLPKFTNGIWKELDMSQEFRYGDNVTLECKDGYALEGSPRSQCQADSTWDPPLATCTSTSGKCKSRYKECRCSPVMHCSFIHPYWHPISDTDAKSKEVNIHLQPQEGSCDHEESLQTNAVGGCRLALEPAQDTPTCGSMRHLLLGSLGIPSDLPENDGFWQDANHTSPPPWEPPFFLELRLGCFRWL</sequence>
<keyword evidence="3" id="KW-0677">Repeat</keyword>
<feature type="transmembrane region" description="Helical" evidence="6">
    <location>
        <begin position="13"/>
        <end position="36"/>
    </location>
</feature>
<dbReference type="EMBL" id="JAULJE010000022">
    <property type="protein sequence ID" value="KAK1329361.1"/>
    <property type="molecule type" value="Genomic_DNA"/>
</dbReference>
<feature type="disulfide bond" evidence="5">
    <location>
        <begin position="97"/>
        <end position="140"/>
    </location>
</feature>
<evidence type="ECO:0000256" key="3">
    <source>
        <dbReference type="ARBA" id="ARBA00022737"/>
    </source>
</evidence>
<dbReference type="PANTHER" id="PTHR45656:SF4">
    <property type="entry name" value="PROTEIN CBR-CLEC-78"/>
    <property type="match status" value="1"/>
</dbReference>
<dbReference type="SUPFAM" id="SSF57535">
    <property type="entry name" value="Complement control module/SCR domain"/>
    <property type="match status" value="2"/>
</dbReference>
<name>A0AA40HEU9_CNENI</name>
<evidence type="ECO:0000256" key="6">
    <source>
        <dbReference type="SAM" id="Phobius"/>
    </source>
</evidence>
<dbReference type="PANTHER" id="PTHR45656">
    <property type="entry name" value="PROTEIN CBR-CLEC-78"/>
    <property type="match status" value="1"/>
</dbReference>
<protein>
    <recommendedName>
        <fullName evidence="7">Sushi domain-containing protein</fullName>
    </recommendedName>
</protein>
<keyword evidence="2" id="KW-0732">Signal</keyword>
<keyword evidence="6" id="KW-0472">Membrane</keyword>
<dbReference type="Pfam" id="PF00084">
    <property type="entry name" value="Sushi"/>
    <property type="match status" value="2"/>
</dbReference>
<accession>A0AA40HEU9</accession>
<keyword evidence="6" id="KW-0812">Transmembrane</keyword>
<dbReference type="SMART" id="SM00032">
    <property type="entry name" value="CCP"/>
    <property type="match status" value="2"/>
</dbReference>
<dbReference type="AlphaFoldDB" id="A0AA40HEU9"/>
<evidence type="ECO:0000259" key="7">
    <source>
        <dbReference type="PROSITE" id="PS50923"/>
    </source>
</evidence>
<keyword evidence="6" id="KW-1133">Transmembrane helix</keyword>
<dbReference type="FunFam" id="2.10.70.10:FF:000014">
    <property type="entry name" value="Membrane cofactor protein"/>
    <property type="match status" value="1"/>
</dbReference>
<evidence type="ECO:0000256" key="5">
    <source>
        <dbReference type="PROSITE-ProRule" id="PRU00302"/>
    </source>
</evidence>
<evidence type="ECO:0000256" key="4">
    <source>
        <dbReference type="ARBA" id="ARBA00023157"/>
    </source>
</evidence>
<reference evidence="8" key="1">
    <citation type="submission" date="2023-06" db="EMBL/GenBank/DDBJ databases">
        <title>Reference genome for the Northern bat (Eptesicus nilssonii), a most northern bat species.</title>
        <authorList>
            <person name="Laine V.N."/>
            <person name="Pulliainen A.T."/>
            <person name="Lilley T.M."/>
        </authorList>
    </citation>
    <scope>NUCLEOTIDE SEQUENCE</scope>
    <source>
        <strain evidence="8">BLF_Eptnil</strain>
        <tissue evidence="8">Kidney</tissue>
    </source>
</reference>
<dbReference type="Gene3D" id="2.10.70.10">
    <property type="entry name" value="Complement Module, domain 1"/>
    <property type="match status" value="2"/>
</dbReference>
<dbReference type="Proteomes" id="UP001177744">
    <property type="component" value="Unassembled WGS sequence"/>
</dbReference>
<gene>
    <name evidence="8" type="ORF">QTO34_011545</name>
</gene>
<feature type="disulfide bond" evidence="5">
    <location>
        <begin position="126"/>
        <end position="153"/>
    </location>
</feature>
<dbReference type="CDD" id="cd00033">
    <property type="entry name" value="CCP"/>
    <property type="match status" value="2"/>
</dbReference>
<organism evidence="8 9">
    <name type="scientific">Cnephaeus nilssonii</name>
    <name type="common">Northern bat</name>
    <name type="synonym">Eptesicus nilssonii</name>
    <dbReference type="NCBI Taxonomy" id="3371016"/>
    <lineage>
        <taxon>Eukaryota</taxon>
        <taxon>Metazoa</taxon>
        <taxon>Chordata</taxon>
        <taxon>Craniata</taxon>
        <taxon>Vertebrata</taxon>
        <taxon>Euteleostomi</taxon>
        <taxon>Mammalia</taxon>
        <taxon>Eutheria</taxon>
        <taxon>Laurasiatheria</taxon>
        <taxon>Chiroptera</taxon>
        <taxon>Yangochiroptera</taxon>
        <taxon>Vespertilionidae</taxon>
        <taxon>Cnephaeus</taxon>
    </lineage>
</organism>
<evidence type="ECO:0000313" key="8">
    <source>
        <dbReference type="EMBL" id="KAK1329361.1"/>
    </source>
</evidence>
<keyword evidence="4 5" id="KW-1015">Disulfide bond</keyword>
<comment type="caution">
    <text evidence="8">The sequence shown here is derived from an EMBL/GenBank/DDBJ whole genome shotgun (WGS) entry which is preliminary data.</text>
</comment>
<feature type="disulfide bond" evidence="5">
    <location>
        <begin position="65"/>
        <end position="92"/>
    </location>
</feature>